<feature type="transmembrane region" description="Helical" evidence="7">
    <location>
        <begin position="136"/>
        <end position="157"/>
    </location>
</feature>
<dbReference type="InterPro" id="IPR011701">
    <property type="entry name" value="MFS"/>
</dbReference>
<feature type="transmembrane region" description="Helical" evidence="7">
    <location>
        <begin position="112"/>
        <end position="130"/>
    </location>
</feature>
<dbReference type="GO" id="GO:0016020">
    <property type="term" value="C:membrane"/>
    <property type="evidence" value="ECO:0007669"/>
    <property type="project" value="UniProtKB-SubCell"/>
</dbReference>
<dbReference type="Gene3D" id="1.20.1250.20">
    <property type="entry name" value="MFS general substrate transporter like domains"/>
    <property type="match status" value="1"/>
</dbReference>
<comment type="similarity">
    <text evidence="6">Belongs to the major facilitator superfamily. Spinster (TC 2.A.1.49) family.</text>
</comment>
<feature type="non-terminal residue" evidence="8">
    <location>
        <position position="1"/>
    </location>
</feature>
<feature type="transmembrane region" description="Helical" evidence="7">
    <location>
        <begin position="245"/>
        <end position="266"/>
    </location>
</feature>
<evidence type="ECO:0000256" key="1">
    <source>
        <dbReference type="ARBA" id="ARBA00004141"/>
    </source>
</evidence>
<comment type="caution">
    <text evidence="8">The sequence shown here is derived from an EMBL/GenBank/DDBJ whole genome shotgun (WGS) entry which is preliminary data.</text>
</comment>
<evidence type="ECO:0000256" key="6">
    <source>
        <dbReference type="ARBA" id="ARBA00024338"/>
    </source>
</evidence>
<dbReference type="PANTHER" id="PTHR23505:SF79">
    <property type="entry name" value="PROTEIN SPINSTER"/>
    <property type="match status" value="1"/>
</dbReference>
<evidence type="ECO:0008006" key="10">
    <source>
        <dbReference type="Google" id="ProtNLM"/>
    </source>
</evidence>
<organism evidence="8 9">
    <name type="scientific">Pristionchus mayeri</name>
    <dbReference type="NCBI Taxonomy" id="1317129"/>
    <lineage>
        <taxon>Eukaryota</taxon>
        <taxon>Metazoa</taxon>
        <taxon>Ecdysozoa</taxon>
        <taxon>Nematoda</taxon>
        <taxon>Chromadorea</taxon>
        <taxon>Rhabditida</taxon>
        <taxon>Rhabditina</taxon>
        <taxon>Diplogasteromorpha</taxon>
        <taxon>Diplogasteroidea</taxon>
        <taxon>Neodiplogasteridae</taxon>
        <taxon>Pristionchus</taxon>
    </lineage>
</organism>
<sequence>VSGLSSRVNSQTEKESKREACHVLETMTSSRSASAAEKKLSWQEWALMATIPFVMMMSAYERQAMAGLLPLLKDTFSLSDTEAASIKSFAAVARGFTFASMWLLGDFLPKKIAFILFMIFWIVLSVGAVLASSEQFWLFVLCHSLASGSAEVFSILATVLQAEHFNGKYLAWAISANSVGESIATLVAAPVNAMFVNSNSGWRLGMAIGPLLVIPFLLLSAIFLRHSKPPSMPHPIALIQNSISIFRIPSFIILAVSSSLSMLYHLNLMFFWPSIRLDATQVYPDVFIGISYPVINTHFLRHLCRNASSNILSAFPDSAAQIATTRTSADLCRHSYSTDVQLHP</sequence>
<evidence type="ECO:0000256" key="7">
    <source>
        <dbReference type="SAM" id="Phobius"/>
    </source>
</evidence>
<dbReference type="InterPro" id="IPR036259">
    <property type="entry name" value="MFS_trans_sf"/>
</dbReference>
<dbReference type="CDD" id="cd06174">
    <property type="entry name" value="MFS"/>
    <property type="match status" value="1"/>
</dbReference>
<keyword evidence="9" id="KW-1185">Reference proteome</keyword>
<evidence type="ECO:0000256" key="4">
    <source>
        <dbReference type="ARBA" id="ARBA00022989"/>
    </source>
</evidence>
<keyword evidence="4 7" id="KW-1133">Transmembrane helix</keyword>
<protein>
    <recommendedName>
        <fullName evidence="10">Membrane transporter</fullName>
    </recommendedName>
</protein>
<keyword evidence="3 7" id="KW-0812">Transmembrane</keyword>
<dbReference type="AlphaFoldDB" id="A0AAN4Z6P5"/>
<dbReference type="InterPro" id="IPR044770">
    <property type="entry name" value="MFS_spinster-like"/>
</dbReference>
<evidence type="ECO:0000256" key="3">
    <source>
        <dbReference type="ARBA" id="ARBA00022692"/>
    </source>
</evidence>
<keyword evidence="5 7" id="KW-0472">Membrane</keyword>
<keyword evidence="2" id="KW-0813">Transport</keyword>
<dbReference type="Pfam" id="PF07690">
    <property type="entry name" value="MFS_1"/>
    <property type="match status" value="1"/>
</dbReference>
<comment type="subcellular location">
    <subcellularLocation>
        <location evidence="1">Membrane</location>
        <topology evidence="1">Multi-pass membrane protein</topology>
    </subcellularLocation>
</comment>
<reference evidence="9" key="1">
    <citation type="submission" date="2022-10" db="EMBL/GenBank/DDBJ databases">
        <title>Genome assembly of Pristionchus species.</title>
        <authorList>
            <person name="Yoshida K."/>
            <person name="Sommer R.J."/>
        </authorList>
    </citation>
    <scope>NUCLEOTIDE SEQUENCE [LARGE SCALE GENOMIC DNA]</scope>
    <source>
        <strain evidence="9">RS5460</strain>
    </source>
</reference>
<accession>A0AAN4Z6P5</accession>
<dbReference type="SUPFAM" id="SSF103473">
    <property type="entry name" value="MFS general substrate transporter"/>
    <property type="match status" value="1"/>
</dbReference>
<evidence type="ECO:0000256" key="5">
    <source>
        <dbReference type="ARBA" id="ARBA00023136"/>
    </source>
</evidence>
<dbReference type="Proteomes" id="UP001328107">
    <property type="component" value="Unassembled WGS sequence"/>
</dbReference>
<dbReference type="PANTHER" id="PTHR23505">
    <property type="entry name" value="SPINSTER"/>
    <property type="match status" value="1"/>
</dbReference>
<dbReference type="EMBL" id="BTRK01000002">
    <property type="protein sequence ID" value="GMR35348.1"/>
    <property type="molecule type" value="Genomic_DNA"/>
</dbReference>
<evidence type="ECO:0000256" key="2">
    <source>
        <dbReference type="ARBA" id="ARBA00022448"/>
    </source>
</evidence>
<dbReference type="GO" id="GO:0022857">
    <property type="term" value="F:transmembrane transporter activity"/>
    <property type="evidence" value="ECO:0007669"/>
    <property type="project" value="InterPro"/>
</dbReference>
<evidence type="ECO:0000313" key="9">
    <source>
        <dbReference type="Proteomes" id="UP001328107"/>
    </source>
</evidence>
<name>A0AAN4Z6P5_9BILA</name>
<proteinExistence type="inferred from homology"/>
<gene>
    <name evidence="8" type="ORF">PMAYCL1PPCAC_05543</name>
</gene>
<feature type="transmembrane region" description="Helical" evidence="7">
    <location>
        <begin position="201"/>
        <end position="224"/>
    </location>
</feature>
<evidence type="ECO:0000313" key="8">
    <source>
        <dbReference type="EMBL" id="GMR35348.1"/>
    </source>
</evidence>